<accession>A0ABX3HBP4</accession>
<evidence type="ECO:0000256" key="3">
    <source>
        <dbReference type="ARBA" id="ARBA00023014"/>
    </source>
</evidence>
<keyword evidence="5" id="KW-1185">Reference proteome</keyword>
<reference evidence="4 5" key="1">
    <citation type="submission" date="2016-10" db="EMBL/GenBank/DDBJ databases">
        <title>Paenibacillus species isolates.</title>
        <authorList>
            <person name="Beno S.M."/>
        </authorList>
    </citation>
    <scope>NUCLEOTIDE SEQUENCE [LARGE SCALE GENOMIC DNA]</scope>
    <source>
        <strain evidence="4 5">FSL H7-0744</strain>
    </source>
</reference>
<name>A0ABX3HBP4_PAEBO</name>
<dbReference type="Gene3D" id="3.80.30.30">
    <property type="match status" value="1"/>
</dbReference>
<dbReference type="PANTHER" id="PTHR43432">
    <property type="entry name" value="SLR0285 PROTEIN"/>
    <property type="match status" value="1"/>
</dbReference>
<dbReference type="RefSeq" id="WP_076110884.1">
    <property type="nucleotide sequence ID" value="NZ_MPTB01000014.1"/>
</dbReference>
<dbReference type="InterPro" id="IPR040086">
    <property type="entry name" value="MJ0683-like"/>
</dbReference>
<dbReference type="PANTHER" id="PTHR43432:SF3">
    <property type="entry name" value="SLR0285 PROTEIN"/>
    <property type="match status" value="1"/>
</dbReference>
<keyword evidence="1" id="KW-0479">Metal-binding</keyword>
<evidence type="ECO:0000313" key="4">
    <source>
        <dbReference type="EMBL" id="OMD47805.1"/>
    </source>
</evidence>
<dbReference type="InterPro" id="IPR007197">
    <property type="entry name" value="rSAM"/>
</dbReference>
<evidence type="ECO:0000256" key="1">
    <source>
        <dbReference type="ARBA" id="ARBA00022723"/>
    </source>
</evidence>
<gene>
    <name evidence="4" type="ORF">BSK56_12915</name>
</gene>
<evidence type="ECO:0000313" key="5">
    <source>
        <dbReference type="Proteomes" id="UP000187412"/>
    </source>
</evidence>
<organism evidence="4 5">
    <name type="scientific">Paenibacillus borealis</name>
    <dbReference type="NCBI Taxonomy" id="160799"/>
    <lineage>
        <taxon>Bacteria</taxon>
        <taxon>Bacillati</taxon>
        <taxon>Bacillota</taxon>
        <taxon>Bacilli</taxon>
        <taxon>Bacillales</taxon>
        <taxon>Paenibacillaceae</taxon>
        <taxon>Paenibacillus</taxon>
    </lineage>
</organism>
<keyword evidence="3" id="KW-0411">Iron-sulfur</keyword>
<evidence type="ECO:0000256" key="2">
    <source>
        <dbReference type="ARBA" id="ARBA00023004"/>
    </source>
</evidence>
<keyword evidence="2" id="KW-0408">Iron</keyword>
<protein>
    <recommendedName>
        <fullName evidence="6">Radical SAM protein</fullName>
    </recommendedName>
</protein>
<comment type="caution">
    <text evidence="4">The sequence shown here is derived from an EMBL/GenBank/DDBJ whole genome shotgun (WGS) entry which is preliminary data.</text>
</comment>
<evidence type="ECO:0008006" key="6">
    <source>
        <dbReference type="Google" id="ProtNLM"/>
    </source>
</evidence>
<dbReference type="Proteomes" id="UP000187412">
    <property type="component" value="Unassembled WGS sequence"/>
</dbReference>
<dbReference type="SFLD" id="SFLDS00029">
    <property type="entry name" value="Radical_SAM"/>
    <property type="match status" value="1"/>
</dbReference>
<dbReference type="SFLD" id="SFLDG01084">
    <property type="entry name" value="Uncharacterised_Radical_SAM_Su"/>
    <property type="match status" value="1"/>
</dbReference>
<sequence>MLKEIFVKSAMTYEYPPDGGTVPIIDPYDGCTIGCPYCFQLEDETWNTDLNVKVNISDVLQKELIQWNKEDTVYLGSKCDPYMEIERKYQLTRKCLLELSKLNLKCMVTTKAGSKLIFRDIDVIKPMGNKFTLLLGLSNLQQLSEIDDYTLMSNIQTANQLHRMGITVWVFITPILPGITDIDSMISAIDQDIPVFLDKVRLKRNTRPALRLESFIGNHYPHLIKTYKDIIYNNKDVYYEDIKEKWGKTERVKFVFESSNSTD</sequence>
<dbReference type="EMBL" id="MPTB01000014">
    <property type="protein sequence ID" value="OMD47805.1"/>
    <property type="molecule type" value="Genomic_DNA"/>
</dbReference>
<proteinExistence type="predicted"/>